<reference evidence="6 7" key="1">
    <citation type="submission" date="2013-07" db="EMBL/GenBank/DDBJ databases">
        <title>Complete genome sequence of Bacillus infantis NRRL B-14911 that has potential to induce cardiac disease by antigenic mimicry.</title>
        <authorList>
            <person name="Massilamany C."/>
            <person name="Smith T.P.L."/>
            <person name="Loy J.D."/>
            <person name="Barletta R."/>
            <person name="Reddy J."/>
        </authorList>
    </citation>
    <scope>NUCLEOTIDE SEQUENCE [LARGE SCALE GENOMIC DNA]</scope>
    <source>
        <strain evidence="6 7">NRRL B-14911</strain>
    </source>
</reference>
<dbReference type="GO" id="GO:0003700">
    <property type="term" value="F:DNA-binding transcription factor activity"/>
    <property type="evidence" value="ECO:0007669"/>
    <property type="project" value="TreeGrafter"/>
</dbReference>
<accession>U5LG43</accession>
<dbReference type="SUPFAM" id="SSF53822">
    <property type="entry name" value="Periplasmic binding protein-like I"/>
    <property type="match status" value="1"/>
</dbReference>
<dbReference type="PANTHER" id="PTHR30146:SF109">
    <property type="entry name" value="HTH-TYPE TRANSCRIPTIONAL REGULATOR GALS"/>
    <property type="match status" value="1"/>
</dbReference>
<dbReference type="PATRIC" id="fig|1367477.3.peg.4582"/>
<dbReference type="InterPro" id="IPR001387">
    <property type="entry name" value="Cro/C1-type_HTH"/>
</dbReference>
<dbReference type="HOGENOM" id="CLU_037628_6_0_9"/>
<dbReference type="Gene3D" id="1.10.260.40">
    <property type="entry name" value="lambda repressor-like DNA-binding domains"/>
    <property type="match status" value="1"/>
</dbReference>
<proteinExistence type="predicted"/>
<evidence type="ECO:0000256" key="3">
    <source>
        <dbReference type="ARBA" id="ARBA00023163"/>
    </source>
</evidence>
<evidence type="ECO:0000259" key="5">
    <source>
        <dbReference type="PROSITE" id="PS50943"/>
    </source>
</evidence>
<feature type="domain" description="HTH lacI-type" evidence="4">
    <location>
        <begin position="3"/>
        <end position="58"/>
    </location>
</feature>
<gene>
    <name evidence="6" type="ORF">N288_22955</name>
</gene>
<evidence type="ECO:0000259" key="4">
    <source>
        <dbReference type="PROSITE" id="PS50932"/>
    </source>
</evidence>
<dbReference type="AlphaFoldDB" id="U5LG43"/>
<name>U5LG43_9BACI</name>
<dbReference type="KEGG" id="bif:N288_22955"/>
<keyword evidence="1" id="KW-0805">Transcription regulation</keyword>
<dbReference type="PROSITE" id="PS00356">
    <property type="entry name" value="HTH_LACI_1"/>
    <property type="match status" value="1"/>
</dbReference>
<dbReference type="OrthoDB" id="1639518at2"/>
<protein>
    <submittedName>
        <fullName evidence="6">Transcriptional regulator</fullName>
    </submittedName>
</protein>
<dbReference type="PROSITE" id="PS50943">
    <property type="entry name" value="HTH_CROC1"/>
    <property type="match status" value="1"/>
</dbReference>
<dbReference type="SUPFAM" id="SSF47413">
    <property type="entry name" value="lambda repressor-like DNA-binding domains"/>
    <property type="match status" value="1"/>
</dbReference>
<sequence length="340" mass="38321">MKVTISDVAKKASVSKSTVSRIINGNHEQNTQETVNKVLKVIEELDYKPNALARSLKSTKTNVIGIILSKLQNQFWSSVLEGVEDTCRSYGYNLMICNSNEDGQLEEEHIRSLQMHQLDGLIINPTLKNKLLYKKLTDNKFPFILMNRKLYDQDVHMVTVDNIKGARVAIEHLIQTGRRKIAIFLYPPAEISPRLERLEGYKQALIKNGIKVNQSLIQIVGEEAGEVEEAVKRLLNSPDRPDAIFSTNNMMTLSILEGIKSQQIMVPQDLGLIGYDETVWAKHLNPPLTTVNQPSYEMGTIAAKKLIYLIEGKEDQMAEKVVSLEPNLIIRKSCGADKSY</sequence>
<dbReference type="InterPro" id="IPR000843">
    <property type="entry name" value="HTH_LacI"/>
</dbReference>
<dbReference type="PROSITE" id="PS50932">
    <property type="entry name" value="HTH_LACI_2"/>
    <property type="match status" value="1"/>
</dbReference>
<dbReference type="Proteomes" id="UP000017805">
    <property type="component" value="Chromosome"/>
</dbReference>
<organism evidence="6 7">
    <name type="scientific">Bacillus infantis NRRL B-14911</name>
    <dbReference type="NCBI Taxonomy" id="1367477"/>
    <lineage>
        <taxon>Bacteria</taxon>
        <taxon>Bacillati</taxon>
        <taxon>Bacillota</taxon>
        <taxon>Bacilli</taxon>
        <taxon>Bacillales</taxon>
        <taxon>Bacillaceae</taxon>
        <taxon>Bacillus</taxon>
    </lineage>
</organism>
<keyword evidence="7" id="KW-1185">Reference proteome</keyword>
<dbReference type="RefSeq" id="WP_009792795.1">
    <property type="nucleotide sequence ID" value="NC_022524.1"/>
</dbReference>
<dbReference type="GO" id="GO:0000976">
    <property type="term" value="F:transcription cis-regulatory region binding"/>
    <property type="evidence" value="ECO:0007669"/>
    <property type="project" value="TreeGrafter"/>
</dbReference>
<dbReference type="PRINTS" id="PR00036">
    <property type="entry name" value="HTHLACI"/>
</dbReference>
<dbReference type="PANTHER" id="PTHR30146">
    <property type="entry name" value="LACI-RELATED TRANSCRIPTIONAL REPRESSOR"/>
    <property type="match status" value="1"/>
</dbReference>
<dbReference type="Pfam" id="PF00532">
    <property type="entry name" value="Peripla_BP_1"/>
    <property type="match status" value="1"/>
</dbReference>
<dbReference type="EMBL" id="CP006643">
    <property type="protein sequence ID" value="AGX06430.1"/>
    <property type="molecule type" value="Genomic_DNA"/>
</dbReference>
<dbReference type="CDD" id="cd19977">
    <property type="entry name" value="PBP1_EndR-like"/>
    <property type="match status" value="1"/>
</dbReference>
<evidence type="ECO:0000256" key="1">
    <source>
        <dbReference type="ARBA" id="ARBA00023015"/>
    </source>
</evidence>
<evidence type="ECO:0000313" key="7">
    <source>
        <dbReference type="Proteomes" id="UP000017805"/>
    </source>
</evidence>
<dbReference type="Gene3D" id="3.40.50.2300">
    <property type="match status" value="2"/>
</dbReference>
<evidence type="ECO:0000256" key="2">
    <source>
        <dbReference type="ARBA" id="ARBA00023125"/>
    </source>
</evidence>
<dbReference type="InterPro" id="IPR001761">
    <property type="entry name" value="Peripla_BP/Lac1_sug-bd_dom"/>
</dbReference>
<dbReference type="SMART" id="SM00354">
    <property type="entry name" value="HTH_LACI"/>
    <property type="match status" value="1"/>
</dbReference>
<dbReference type="InterPro" id="IPR010982">
    <property type="entry name" value="Lambda_DNA-bd_dom_sf"/>
</dbReference>
<dbReference type="CDD" id="cd01392">
    <property type="entry name" value="HTH_LacI"/>
    <property type="match status" value="1"/>
</dbReference>
<dbReference type="STRING" id="1367477.N288_22955"/>
<feature type="domain" description="HTH cro/C1-type" evidence="5">
    <location>
        <begin position="2"/>
        <end position="45"/>
    </location>
</feature>
<evidence type="ECO:0000313" key="6">
    <source>
        <dbReference type="EMBL" id="AGX06430.1"/>
    </source>
</evidence>
<dbReference type="Pfam" id="PF00356">
    <property type="entry name" value="LacI"/>
    <property type="match status" value="1"/>
</dbReference>
<dbReference type="InterPro" id="IPR028082">
    <property type="entry name" value="Peripla_BP_I"/>
</dbReference>
<keyword evidence="2" id="KW-0238">DNA-binding</keyword>
<keyword evidence="3" id="KW-0804">Transcription</keyword>